<dbReference type="Gene3D" id="2.30.110.10">
    <property type="entry name" value="Electron Transport, Fmn-binding Protein, Chain A"/>
    <property type="match status" value="1"/>
</dbReference>
<sequence>MQTTRTTPSRLAKRAHYDEATIHPILDEALFCTVSFAVDGQPMAIPTAFARKGNKLYIHGSVGSHFIRTIENGAPVCISVMLADGLVLAKSAFHHSVNYRSVVIFANAEKVTDEAECMEALALITDHLIPGRWDDLRPTTASEMRKTTVLVFSLAEASAKLRAGGPSDDPDDENRPTWAGVIPLQTVRQTPVPAPYNNDTPLPDYLINPQNT</sequence>
<gene>
    <name evidence="2" type="ORF">GK108_15870</name>
</gene>
<protein>
    <submittedName>
        <fullName evidence="2">Pyridoxamine 5'-phosphate oxidase family protein</fullName>
    </submittedName>
</protein>
<feature type="region of interest" description="Disordered" evidence="1">
    <location>
        <begin position="161"/>
        <end position="212"/>
    </location>
</feature>
<dbReference type="InterPro" id="IPR012349">
    <property type="entry name" value="Split_barrel_FMN-bd"/>
</dbReference>
<name>A0A6L9LA54_9BACT</name>
<dbReference type="Pfam" id="PF12900">
    <property type="entry name" value="Pyridox_ox_2"/>
    <property type="match status" value="1"/>
</dbReference>
<dbReference type="PANTHER" id="PTHR34071">
    <property type="entry name" value="5-NITROIMIDAZOLE ANTIBIOTICS RESISTANCE PROTEIN, NIMA-FAMILY-RELATED PROTEIN-RELATED"/>
    <property type="match status" value="1"/>
</dbReference>
<evidence type="ECO:0000313" key="2">
    <source>
        <dbReference type="EMBL" id="NDU96357.1"/>
    </source>
</evidence>
<dbReference type="SUPFAM" id="SSF50475">
    <property type="entry name" value="FMN-binding split barrel"/>
    <property type="match status" value="1"/>
</dbReference>
<organism evidence="2 3">
    <name type="scientific">Spirosoma terrae</name>
    <dbReference type="NCBI Taxonomy" id="1968276"/>
    <lineage>
        <taxon>Bacteria</taxon>
        <taxon>Pseudomonadati</taxon>
        <taxon>Bacteroidota</taxon>
        <taxon>Cytophagia</taxon>
        <taxon>Cytophagales</taxon>
        <taxon>Cytophagaceae</taxon>
        <taxon>Spirosoma</taxon>
    </lineage>
</organism>
<dbReference type="EMBL" id="JAAFZH010000006">
    <property type="protein sequence ID" value="NDU96357.1"/>
    <property type="molecule type" value="Genomic_DNA"/>
</dbReference>
<dbReference type="InterPro" id="IPR024747">
    <property type="entry name" value="Pyridox_Oxase-rel"/>
</dbReference>
<dbReference type="RefSeq" id="WP_163950270.1">
    <property type="nucleotide sequence ID" value="NZ_JAAFZH010000006.1"/>
</dbReference>
<reference evidence="2 3" key="1">
    <citation type="submission" date="2020-02" db="EMBL/GenBank/DDBJ databases">
        <title>Draft genome sequence of two Spirosoma agri KCTC 52727 and Spirosoma terrae KCTC 52035.</title>
        <authorList>
            <person name="Rojas J."/>
            <person name="Ambika Manirajan B."/>
            <person name="Suarez C."/>
            <person name="Ratering S."/>
            <person name="Schnell S."/>
        </authorList>
    </citation>
    <scope>NUCLEOTIDE SEQUENCE [LARGE SCALE GENOMIC DNA]</scope>
    <source>
        <strain evidence="2 3">KCTC 52035</strain>
    </source>
</reference>
<dbReference type="Proteomes" id="UP000474175">
    <property type="component" value="Unassembled WGS sequence"/>
</dbReference>
<evidence type="ECO:0000256" key="1">
    <source>
        <dbReference type="SAM" id="MobiDB-lite"/>
    </source>
</evidence>
<accession>A0A6L9LA54</accession>
<dbReference type="AlphaFoldDB" id="A0A6L9LA54"/>
<proteinExistence type="predicted"/>
<keyword evidence="3" id="KW-1185">Reference proteome</keyword>
<evidence type="ECO:0000313" key="3">
    <source>
        <dbReference type="Proteomes" id="UP000474175"/>
    </source>
</evidence>
<dbReference type="PANTHER" id="PTHR34071:SF2">
    <property type="entry name" value="FLAVIN-NUCLEOTIDE-BINDING PROTEIN"/>
    <property type="match status" value="1"/>
</dbReference>
<comment type="caution">
    <text evidence="2">The sequence shown here is derived from an EMBL/GenBank/DDBJ whole genome shotgun (WGS) entry which is preliminary data.</text>
</comment>